<dbReference type="EMBL" id="JACIEP010000004">
    <property type="protein sequence ID" value="MBB4035449.1"/>
    <property type="molecule type" value="Genomic_DNA"/>
</dbReference>
<evidence type="ECO:0000313" key="1">
    <source>
        <dbReference type="EMBL" id="MBB4035449.1"/>
    </source>
</evidence>
<name>A0A840CLA8_9BACT</name>
<dbReference type="SUPFAM" id="SSF109604">
    <property type="entry name" value="HD-domain/PDEase-like"/>
    <property type="match status" value="1"/>
</dbReference>
<dbReference type="Proteomes" id="UP000555103">
    <property type="component" value="Unassembled WGS sequence"/>
</dbReference>
<organism evidence="1 2">
    <name type="scientific">Dysgonomonas hofstadii</name>
    <dbReference type="NCBI Taxonomy" id="637886"/>
    <lineage>
        <taxon>Bacteria</taxon>
        <taxon>Pseudomonadati</taxon>
        <taxon>Bacteroidota</taxon>
        <taxon>Bacteroidia</taxon>
        <taxon>Bacteroidales</taxon>
        <taxon>Dysgonomonadaceae</taxon>
        <taxon>Dysgonomonas</taxon>
    </lineage>
</organism>
<protein>
    <submittedName>
        <fullName evidence="1">(P)ppGpp synthase/HD superfamily hydrolase</fullName>
    </submittedName>
</protein>
<dbReference type="RefSeq" id="WP_183306390.1">
    <property type="nucleotide sequence ID" value="NZ_JACIEP010000004.1"/>
</dbReference>
<dbReference type="Gene3D" id="1.10.3210.10">
    <property type="entry name" value="Hypothetical protein af1432"/>
    <property type="match status" value="1"/>
</dbReference>
<dbReference type="AlphaFoldDB" id="A0A840CLA8"/>
<gene>
    <name evidence="1" type="ORF">GGR21_001342</name>
</gene>
<comment type="caution">
    <text evidence="1">The sequence shown here is derived from an EMBL/GenBank/DDBJ whole genome shotgun (WGS) entry which is preliminary data.</text>
</comment>
<accession>A0A840CLA8</accession>
<keyword evidence="2" id="KW-1185">Reference proteome</keyword>
<reference evidence="1 2" key="1">
    <citation type="submission" date="2020-08" db="EMBL/GenBank/DDBJ databases">
        <title>Genomic Encyclopedia of Type Strains, Phase IV (KMG-IV): sequencing the most valuable type-strain genomes for metagenomic binning, comparative biology and taxonomic classification.</title>
        <authorList>
            <person name="Goeker M."/>
        </authorList>
    </citation>
    <scope>NUCLEOTIDE SEQUENCE [LARGE SCALE GENOMIC DNA]</scope>
    <source>
        <strain evidence="1 2">DSM 104969</strain>
    </source>
</reference>
<dbReference type="GO" id="GO:0016787">
    <property type="term" value="F:hydrolase activity"/>
    <property type="evidence" value="ECO:0007669"/>
    <property type="project" value="UniProtKB-KW"/>
</dbReference>
<proteinExistence type="predicted"/>
<keyword evidence="1" id="KW-0378">Hydrolase</keyword>
<sequence>MSKILEKAIQIAVNAHFGQTDKAGAPYIFHPLRGMSYVSTSEEWIVAVLHDVVEDTDVTFENLIDAGIPKHLILILRVLTRTKDMDISRLPNITEEDLARLQKYSVSLKFLKSASGNKFQITT</sequence>
<evidence type="ECO:0000313" key="2">
    <source>
        <dbReference type="Proteomes" id="UP000555103"/>
    </source>
</evidence>